<proteinExistence type="predicted"/>
<dbReference type="AlphaFoldDB" id="A0A318IRL2"/>
<dbReference type="EMBL" id="QJKB01000013">
    <property type="protein sequence ID" value="PXX37995.1"/>
    <property type="molecule type" value="Genomic_DNA"/>
</dbReference>
<name>A0A318IRL2_9BURK</name>
<keyword evidence="2" id="KW-1185">Reference proteome</keyword>
<evidence type="ECO:0000313" key="1">
    <source>
        <dbReference type="EMBL" id="PXX37995.1"/>
    </source>
</evidence>
<dbReference type="InterPro" id="IPR027417">
    <property type="entry name" value="P-loop_NTPase"/>
</dbReference>
<dbReference type="SUPFAM" id="SSF52540">
    <property type="entry name" value="P-loop containing nucleoside triphosphate hydrolases"/>
    <property type="match status" value="1"/>
</dbReference>
<reference evidence="1 2" key="1">
    <citation type="submission" date="2018-05" db="EMBL/GenBank/DDBJ databases">
        <title>Genomic Encyclopedia of Type Strains, Phase IV (KMG-IV): sequencing the most valuable type-strain genomes for metagenomic binning, comparative biology and taxonomic classification.</title>
        <authorList>
            <person name="Goeker M."/>
        </authorList>
    </citation>
    <scope>NUCLEOTIDE SEQUENCE [LARGE SCALE GENOMIC DNA]</scope>
    <source>
        <strain evidence="1 2">DSM 19792</strain>
    </source>
</reference>
<gene>
    <name evidence="1" type="ORF">DFR42_11369</name>
</gene>
<protein>
    <submittedName>
        <fullName evidence="1">Uncharacterized protein</fullName>
    </submittedName>
</protein>
<accession>A0A318IRL2</accession>
<comment type="caution">
    <text evidence="1">The sequence shown here is derived from an EMBL/GenBank/DDBJ whole genome shotgun (WGS) entry which is preliminary data.</text>
</comment>
<dbReference type="Proteomes" id="UP000247792">
    <property type="component" value="Unassembled WGS sequence"/>
</dbReference>
<organism evidence="1 2">
    <name type="scientific">Undibacterium pigrum</name>
    <dbReference type="NCBI Taxonomy" id="401470"/>
    <lineage>
        <taxon>Bacteria</taxon>
        <taxon>Pseudomonadati</taxon>
        <taxon>Pseudomonadota</taxon>
        <taxon>Betaproteobacteria</taxon>
        <taxon>Burkholderiales</taxon>
        <taxon>Oxalobacteraceae</taxon>
        <taxon>Undibacterium</taxon>
    </lineage>
</organism>
<evidence type="ECO:0000313" key="2">
    <source>
        <dbReference type="Proteomes" id="UP000247792"/>
    </source>
</evidence>
<dbReference type="Gene3D" id="3.40.50.300">
    <property type="entry name" value="P-loop containing nucleotide triphosphate hydrolases"/>
    <property type="match status" value="1"/>
</dbReference>
<dbReference type="RefSeq" id="WP_110257795.1">
    <property type="nucleotide sequence ID" value="NZ_QJKB01000013.1"/>
</dbReference>
<dbReference type="OrthoDB" id="556502at2"/>
<sequence>MHPVFRVSKQNIQQLDDSQARELISRLCRAEVRKNNVSSATVSWGGDQRAKDGGVDVRVVIEDKKNITGYIPRNKTIFQVKAVKTFTSASINKEMMKQGKLLPPIANLASDSGAYIITSTKSDVSDSALRDRIASMQSCIAKAGLSGQIHADFYDSQKIADWTEQFPAIVIWIRSVIGQSIVGWKPYTAWAYREDNIRAEYILDDKVKVKAPNSRQLISIEEAISQLRQDLQTTRSSIRIVGLSGVGKTRLVQALFDERIVQEVNALDQNCVIYTDISDNPTPQPNMMVELLLNETQHTIVIVDNCGADTHSKLTELVKRQNSNVSLVTLEYDIQDDLPDETQCYRLETSSEELVEKLVARRFPELTHSDIKKIAEFSGGNARVAFALAGTSEGKGQLSKLENNELFKRLFWQSNTQDENLLRSAEICSLLYSFNSEDISDESELSFLASLCDISVQTLNRHVIALQKRGLIQQRGKWKALLPHAIANRLAEQALENHVSNVLGALFSHQSATRIIQSFSHRLNFLHESDEARSIVCNWLNPGGRYADLNSLDTIGIKIFQFIAPVDQSVTLAALLRASEIEEFISIEKFERSYFTKIAKSLAYEENFFDSAVMILLRFAKVEPSNFTRSPARKDLESLFTCYLSGTLTPPSKRGEIIKKILDDSDEFKIRLGIDLIMSALKTRNFTSYGQFDFGAHSRGYGWQPKNIGDLNEWFSTFITLAHFAGMRPDPVGVELRRMFAKQFRELWACVQIDLSIQLMEVAQVFHSIDGWPGGWHAVQIIKRYDSKRINSDSLERLKQLEILLAPKNLNEEIRVTLFSGRNFFDYDDDIGSNDNKYYRFQLKLEQLGKQCASSDIHLIYELLPDLLKNDNHNNVFAFSKGFSISFGDIETLLIAIKKTIREIESTELDLAFVFGLISGWNERDPGAVAFFLENAVEDDTWSQFFPYLQQAIIIDDYGYERLIKSLTLGNAKIWRFKCLQGGQATSALSAKQMMTLISKIANDKEGATIAIEVLYMTVHNASERTDEYKLELAELCIHFFENFEWMRIDNRNANLSYHIKDILDFTLRPPLAIQNIDLMLSRLIDFERNTYRYRSRVYIKPFFLYHTHKTLDCIYQSDDDGSFSTAIYMMDDDFSFGDDHFFQPPENLVIEWCQVSPNDRCIFIAKICQIFKSRSDDIDEQNKIGLSDIAKSIFAFSDQKEIILKCFIDRFIPTSWSGSKAAIIRNRISLLDELNPNKNQHLQTLLEAAKHDLEMDAVAAAKSEDTQDRSQNERFE</sequence>